<keyword evidence="9" id="KW-1185">Reference proteome</keyword>
<dbReference type="Proteomes" id="UP000244189">
    <property type="component" value="Unassembled WGS sequence"/>
</dbReference>
<comment type="caution">
    <text evidence="8">The sequence shown here is derived from an EMBL/GenBank/DDBJ whole genome shotgun (WGS) entry which is preliminary data.</text>
</comment>
<dbReference type="InterPro" id="IPR010200">
    <property type="entry name" value="HflC"/>
</dbReference>
<dbReference type="CDD" id="cd03405">
    <property type="entry name" value="SPFH_HflC"/>
    <property type="match status" value="1"/>
</dbReference>
<dbReference type="Pfam" id="PF01145">
    <property type="entry name" value="Band_7"/>
    <property type="match status" value="1"/>
</dbReference>
<evidence type="ECO:0000313" key="9">
    <source>
        <dbReference type="Proteomes" id="UP000244189"/>
    </source>
</evidence>
<reference evidence="8 9" key="1">
    <citation type="submission" date="2018-04" db="EMBL/GenBank/DDBJ databases">
        <title>Genomic Encyclopedia of Type Strains, Phase III (KMG-III): the genomes of soil and plant-associated and newly described type strains.</title>
        <authorList>
            <person name="Whitman W."/>
        </authorList>
    </citation>
    <scope>NUCLEOTIDE SEQUENCE [LARGE SCALE GENOMIC DNA]</scope>
    <source>
        <strain evidence="8 9">MA101b</strain>
    </source>
</reference>
<keyword evidence="3" id="KW-0812">Transmembrane</keyword>
<organism evidence="8 9">
    <name type="scientific">Sphingomonas aurantiaca</name>
    <dbReference type="NCBI Taxonomy" id="185949"/>
    <lineage>
        <taxon>Bacteria</taxon>
        <taxon>Pseudomonadati</taxon>
        <taxon>Pseudomonadota</taxon>
        <taxon>Alphaproteobacteria</taxon>
        <taxon>Sphingomonadales</taxon>
        <taxon>Sphingomonadaceae</taxon>
        <taxon>Sphingomonas</taxon>
    </lineage>
</organism>
<keyword evidence="5" id="KW-0472">Membrane</keyword>
<keyword evidence="8" id="KW-0378">Hydrolase</keyword>
<dbReference type="InterPro" id="IPR001107">
    <property type="entry name" value="Band_7"/>
</dbReference>
<dbReference type="EMBL" id="QAOG01000003">
    <property type="protein sequence ID" value="PTQ60478.1"/>
    <property type="molecule type" value="Genomic_DNA"/>
</dbReference>
<accession>A0A2T5GMH4</accession>
<dbReference type="Gene3D" id="3.30.479.30">
    <property type="entry name" value="Band 7 domain"/>
    <property type="match status" value="1"/>
</dbReference>
<dbReference type="PANTHER" id="PTHR42911:SF1">
    <property type="entry name" value="MODULATOR OF FTSH PROTEASE HFLC"/>
    <property type="match status" value="1"/>
</dbReference>
<evidence type="ECO:0000256" key="1">
    <source>
        <dbReference type="ARBA" id="ARBA00004167"/>
    </source>
</evidence>
<keyword evidence="4" id="KW-1133">Transmembrane helix</keyword>
<proteinExistence type="inferred from homology"/>
<comment type="function">
    <text evidence="6">HflC and HflK could regulate a protease.</text>
</comment>
<dbReference type="SUPFAM" id="SSF117892">
    <property type="entry name" value="Band 7/SPFH domain"/>
    <property type="match status" value="1"/>
</dbReference>
<dbReference type="GO" id="GO:0016020">
    <property type="term" value="C:membrane"/>
    <property type="evidence" value="ECO:0007669"/>
    <property type="project" value="UniProtKB-SubCell"/>
</dbReference>
<keyword evidence="8" id="KW-0645">Protease</keyword>
<dbReference type="PANTHER" id="PTHR42911">
    <property type="entry name" value="MODULATOR OF FTSH PROTEASE HFLC"/>
    <property type="match status" value="1"/>
</dbReference>
<dbReference type="RefSeq" id="WP_235516902.1">
    <property type="nucleotide sequence ID" value="NZ_JASPFN010000001.1"/>
</dbReference>
<evidence type="ECO:0000256" key="3">
    <source>
        <dbReference type="ARBA" id="ARBA00022692"/>
    </source>
</evidence>
<dbReference type="SMART" id="SM00244">
    <property type="entry name" value="PHB"/>
    <property type="match status" value="1"/>
</dbReference>
<evidence type="ECO:0000256" key="5">
    <source>
        <dbReference type="ARBA" id="ARBA00023136"/>
    </source>
</evidence>
<dbReference type="GO" id="GO:0006508">
    <property type="term" value="P:proteolysis"/>
    <property type="evidence" value="ECO:0007669"/>
    <property type="project" value="UniProtKB-KW"/>
</dbReference>
<dbReference type="InterPro" id="IPR036013">
    <property type="entry name" value="Band_7/SPFH_dom_sf"/>
</dbReference>
<comment type="subcellular location">
    <subcellularLocation>
        <location evidence="1">Membrane</location>
        <topology evidence="1">Single-pass membrane protein</topology>
    </subcellularLocation>
</comment>
<comment type="similarity">
    <text evidence="2 6">Belongs to the band 7/mec-2 family. HflC subfamily.</text>
</comment>
<dbReference type="PIRSF" id="PIRSF005651">
    <property type="entry name" value="HflC"/>
    <property type="match status" value="1"/>
</dbReference>
<evidence type="ECO:0000259" key="7">
    <source>
        <dbReference type="SMART" id="SM00244"/>
    </source>
</evidence>
<sequence>MNAVSFRNPIVAGIVALLLVILAASTFAIVPETKQAVILRFGQPIRTVNAWQPNTPFGQTGAGLIARIPFVDRIVWIDKRVQDLELDNTLVLSTDQLRLEVDAYARYRIVDPRKMRNAVGSEDRIPDQLRPILGSALRNELGKRRFVELLSPERSELMDNIQKGLQRVASQYGVEIVDVRIKQANLPVGLPLESALKRMSSARQQEAITIRAEGQKQAQIVRAQADADSAKIYAESFGKDADFYDFYRAMQSYRHTFGADGGAAPEGSTSIILSPNNSYLREFEGRGR</sequence>
<dbReference type="GO" id="GO:0008233">
    <property type="term" value="F:peptidase activity"/>
    <property type="evidence" value="ECO:0007669"/>
    <property type="project" value="UniProtKB-KW"/>
</dbReference>
<dbReference type="AlphaFoldDB" id="A0A2T5GMH4"/>
<gene>
    <name evidence="8" type="ORF">C8J26_2190</name>
</gene>
<feature type="domain" description="Band 7" evidence="7">
    <location>
        <begin position="25"/>
        <end position="204"/>
    </location>
</feature>
<evidence type="ECO:0000256" key="6">
    <source>
        <dbReference type="PIRNR" id="PIRNR005651"/>
    </source>
</evidence>
<evidence type="ECO:0000256" key="2">
    <source>
        <dbReference type="ARBA" id="ARBA00007862"/>
    </source>
</evidence>
<evidence type="ECO:0000256" key="4">
    <source>
        <dbReference type="ARBA" id="ARBA00022989"/>
    </source>
</evidence>
<evidence type="ECO:0000313" key="8">
    <source>
        <dbReference type="EMBL" id="PTQ60478.1"/>
    </source>
</evidence>
<protein>
    <recommendedName>
        <fullName evidence="6">Protein HflC</fullName>
    </recommendedName>
</protein>
<name>A0A2T5GMH4_9SPHN</name>